<evidence type="ECO:0000313" key="2">
    <source>
        <dbReference type="Proteomes" id="UP000061569"/>
    </source>
</evidence>
<organism evidence="1 2">
    <name type="scientific">Lysobacter enzymogenes</name>
    <dbReference type="NCBI Taxonomy" id="69"/>
    <lineage>
        <taxon>Bacteria</taxon>
        <taxon>Pseudomonadati</taxon>
        <taxon>Pseudomonadota</taxon>
        <taxon>Gammaproteobacteria</taxon>
        <taxon>Lysobacterales</taxon>
        <taxon>Lysobacteraceae</taxon>
        <taxon>Lysobacter</taxon>
    </lineage>
</organism>
<proteinExistence type="predicted"/>
<dbReference type="Proteomes" id="UP000061569">
    <property type="component" value="Chromosome"/>
</dbReference>
<evidence type="ECO:0000313" key="1">
    <source>
        <dbReference type="EMBL" id="ALN56723.1"/>
    </source>
</evidence>
<dbReference type="EMBL" id="CP013140">
    <property type="protein sequence ID" value="ALN56723.1"/>
    <property type="molecule type" value="Genomic_DNA"/>
</dbReference>
<dbReference type="KEGG" id="lez:GLE_1366"/>
<dbReference type="STRING" id="69.GLE_1366"/>
<accession>A0A0S2DE26</accession>
<reference evidence="1 2" key="1">
    <citation type="submission" date="2015-11" db="EMBL/GenBank/DDBJ databases">
        <title>Genome sequences of Lysobacter enzymogenes strain C3 and Lysobacter antibioticus ATCC 29479.</title>
        <authorList>
            <person name="Kobayashi D.Y."/>
        </authorList>
    </citation>
    <scope>NUCLEOTIDE SEQUENCE [LARGE SCALE GENOMIC DNA]</scope>
    <source>
        <strain evidence="1 2">C3</strain>
    </source>
</reference>
<dbReference type="AlphaFoldDB" id="A0A0S2DE26"/>
<dbReference type="PATRIC" id="fig|69.6.peg.1348"/>
<gene>
    <name evidence="1" type="ORF">GLE_1366</name>
</gene>
<sequence length="37" mass="3784">MPSARPLPLALALAFVGGTSVPMPFAHIAAPTKKRPA</sequence>
<protein>
    <submittedName>
        <fullName evidence="1">Uncharacterized protein</fullName>
    </submittedName>
</protein>
<name>A0A0S2DE26_LYSEN</name>